<organism evidence="6">
    <name type="scientific">Davidia involucrata</name>
    <name type="common">Dove tree</name>
    <dbReference type="NCBI Taxonomy" id="16924"/>
    <lineage>
        <taxon>Eukaryota</taxon>
        <taxon>Viridiplantae</taxon>
        <taxon>Streptophyta</taxon>
        <taxon>Embryophyta</taxon>
        <taxon>Tracheophyta</taxon>
        <taxon>Spermatophyta</taxon>
        <taxon>Magnoliopsida</taxon>
        <taxon>eudicotyledons</taxon>
        <taxon>Gunneridae</taxon>
        <taxon>Pentapetalae</taxon>
        <taxon>asterids</taxon>
        <taxon>Cornales</taxon>
        <taxon>Nyssaceae</taxon>
        <taxon>Davidia</taxon>
    </lineage>
</organism>
<protein>
    <recommendedName>
        <fullName evidence="5">BHLH domain-containing protein</fullName>
    </recommendedName>
</protein>
<dbReference type="AlphaFoldDB" id="A0A5B7BY14"/>
<evidence type="ECO:0000256" key="1">
    <source>
        <dbReference type="ARBA" id="ARBA00004123"/>
    </source>
</evidence>
<dbReference type="EMBL" id="GHES01043141">
    <property type="protein sequence ID" value="MPA73700.1"/>
    <property type="molecule type" value="Transcribed_RNA"/>
</dbReference>
<dbReference type="PANTHER" id="PTHR13935">
    <property type="entry name" value="ACHAETE-SCUTE TRANSCRIPTION FACTOR-RELATED"/>
    <property type="match status" value="1"/>
</dbReference>
<evidence type="ECO:0000256" key="2">
    <source>
        <dbReference type="ARBA" id="ARBA00023015"/>
    </source>
</evidence>
<dbReference type="Gene3D" id="4.10.280.10">
    <property type="entry name" value="Helix-loop-helix DNA-binding domain"/>
    <property type="match status" value="1"/>
</dbReference>
<dbReference type="GO" id="GO:0090575">
    <property type="term" value="C:RNA polymerase II transcription regulator complex"/>
    <property type="evidence" value="ECO:0007669"/>
    <property type="project" value="TreeGrafter"/>
</dbReference>
<dbReference type="InterPro" id="IPR036638">
    <property type="entry name" value="HLH_DNA-bd_sf"/>
</dbReference>
<name>A0A5B7BY14_DAVIN</name>
<dbReference type="Pfam" id="PF00010">
    <property type="entry name" value="HLH"/>
    <property type="match status" value="1"/>
</dbReference>
<dbReference type="GO" id="GO:0000977">
    <property type="term" value="F:RNA polymerase II transcription regulatory region sequence-specific DNA binding"/>
    <property type="evidence" value="ECO:0007669"/>
    <property type="project" value="TreeGrafter"/>
</dbReference>
<keyword evidence="4" id="KW-0539">Nucleus</keyword>
<accession>A0A5B7BY14</accession>
<evidence type="ECO:0000259" key="5">
    <source>
        <dbReference type="PROSITE" id="PS50888"/>
    </source>
</evidence>
<reference evidence="6" key="1">
    <citation type="submission" date="2019-08" db="EMBL/GenBank/DDBJ databases">
        <title>Reference gene set and small RNA set construction with multiple tissues from Davidia involucrata Baill.</title>
        <authorList>
            <person name="Yang H."/>
            <person name="Zhou C."/>
            <person name="Li G."/>
            <person name="Wang J."/>
            <person name="Gao P."/>
            <person name="Wang M."/>
            <person name="Wang R."/>
            <person name="Zhao Y."/>
        </authorList>
    </citation>
    <scope>NUCLEOTIDE SEQUENCE</scope>
    <source>
        <tissue evidence="6">Mixed with DoveR01_LX</tissue>
    </source>
</reference>
<dbReference type="SMART" id="SM00353">
    <property type="entry name" value="HLH"/>
    <property type="match status" value="1"/>
</dbReference>
<gene>
    <name evidence="6" type="ORF">Din_043141</name>
</gene>
<evidence type="ECO:0000313" key="6">
    <source>
        <dbReference type="EMBL" id="MPA73700.1"/>
    </source>
</evidence>
<evidence type="ECO:0000256" key="3">
    <source>
        <dbReference type="ARBA" id="ARBA00023163"/>
    </source>
</evidence>
<dbReference type="SUPFAM" id="SSF47459">
    <property type="entry name" value="HLH, helix-loop-helix DNA-binding domain"/>
    <property type="match status" value="1"/>
</dbReference>
<dbReference type="GO" id="GO:0000981">
    <property type="term" value="F:DNA-binding transcription factor activity, RNA polymerase II-specific"/>
    <property type="evidence" value="ECO:0007669"/>
    <property type="project" value="TreeGrafter"/>
</dbReference>
<dbReference type="PANTHER" id="PTHR13935:SF90">
    <property type="entry name" value="TRANSCRIPTION FACTOR BHLH162"/>
    <property type="match status" value="1"/>
</dbReference>
<proteinExistence type="predicted"/>
<sequence>MENNPTSSSRTDRKTIEKNRRNHMKTLYSKLNSLVPQHKSKEVVSLPDQLYEAANYIKKMQATLEKMKEKKDRLMGIEKPSASLSSGGVGLRSPQIEIHEVGSALEVVLITGLDCQFMFNETIRMLHEEGAEVVNAGFSVIEDKVFHTIHSKVGESAPVNGAARISERLKKFVDGANSF</sequence>
<dbReference type="PROSITE" id="PS50888">
    <property type="entry name" value="BHLH"/>
    <property type="match status" value="1"/>
</dbReference>
<dbReference type="GO" id="GO:0046983">
    <property type="term" value="F:protein dimerization activity"/>
    <property type="evidence" value="ECO:0007669"/>
    <property type="project" value="InterPro"/>
</dbReference>
<dbReference type="InterPro" id="IPR015660">
    <property type="entry name" value="MASH1/Ascl1a-like"/>
</dbReference>
<keyword evidence="3" id="KW-0804">Transcription</keyword>
<dbReference type="FunFam" id="4.10.280.10:FF:000103">
    <property type="entry name" value="Transcription factor bHLH162"/>
    <property type="match status" value="1"/>
</dbReference>
<keyword evidence="2" id="KW-0805">Transcription regulation</keyword>
<dbReference type="InterPro" id="IPR011598">
    <property type="entry name" value="bHLH_dom"/>
</dbReference>
<comment type="subcellular location">
    <subcellularLocation>
        <location evidence="1">Nucleus</location>
    </subcellularLocation>
</comment>
<evidence type="ECO:0000256" key="4">
    <source>
        <dbReference type="ARBA" id="ARBA00023242"/>
    </source>
</evidence>
<feature type="domain" description="BHLH" evidence="5">
    <location>
        <begin position="8"/>
        <end position="60"/>
    </location>
</feature>